<dbReference type="OrthoDB" id="9802134at2"/>
<comment type="catalytic activity">
    <reaction evidence="6">
        <text>orotidine 5'-phosphate + diphosphate = orotate + 5-phospho-alpha-D-ribose 1-diphosphate</text>
        <dbReference type="Rhea" id="RHEA:10380"/>
        <dbReference type="ChEBI" id="CHEBI:30839"/>
        <dbReference type="ChEBI" id="CHEBI:33019"/>
        <dbReference type="ChEBI" id="CHEBI:57538"/>
        <dbReference type="ChEBI" id="CHEBI:58017"/>
        <dbReference type="EC" id="2.4.2.10"/>
    </reaction>
</comment>
<dbReference type="EC" id="2.4.2.10" evidence="2 6"/>
<keyword evidence="5 6" id="KW-0665">Pyrimidine biosynthesis</keyword>
<comment type="similarity">
    <text evidence="6">Belongs to the purine/pyrimidine phosphoribosyltransferase family. PyrE subfamily.</text>
</comment>
<evidence type="ECO:0000256" key="3">
    <source>
        <dbReference type="ARBA" id="ARBA00022676"/>
    </source>
</evidence>
<keyword evidence="9" id="KW-1185">Reference proteome</keyword>
<protein>
    <recommendedName>
        <fullName evidence="2 6">Orotate phosphoribosyltransferase</fullName>
        <shortName evidence="6">OPRT</shortName>
        <shortName evidence="6">OPRTase</shortName>
        <ecNumber evidence="2 6">2.4.2.10</ecNumber>
    </recommendedName>
</protein>
<gene>
    <name evidence="6" type="primary">pyrE</name>
    <name evidence="8" type="ORF">EL17_03425</name>
</gene>
<dbReference type="GO" id="GO:0019856">
    <property type="term" value="P:pyrimidine nucleobase biosynthetic process"/>
    <property type="evidence" value="ECO:0007669"/>
    <property type="project" value="TreeGrafter"/>
</dbReference>
<reference evidence="8 9" key="1">
    <citation type="submission" date="2014-04" db="EMBL/GenBank/DDBJ databases">
        <title>Characterization and application of a salt tolerant electro-active bacterium.</title>
        <authorList>
            <person name="Yang L."/>
            <person name="Wei S."/>
            <person name="Tay Q.X.M."/>
        </authorList>
    </citation>
    <scope>NUCLEOTIDE SEQUENCE [LARGE SCALE GENOMIC DNA]</scope>
    <source>
        <strain evidence="8 9">LY1</strain>
    </source>
</reference>
<feature type="domain" description="Phosphoribosyltransferase" evidence="7">
    <location>
        <begin position="74"/>
        <end position="157"/>
    </location>
</feature>
<evidence type="ECO:0000256" key="2">
    <source>
        <dbReference type="ARBA" id="ARBA00011971"/>
    </source>
</evidence>
<evidence type="ECO:0000259" key="7">
    <source>
        <dbReference type="Pfam" id="PF00156"/>
    </source>
</evidence>
<dbReference type="InterPro" id="IPR004467">
    <property type="entry name" value="Or_phspho_trans_dom"/>
</dbReference>
<name>A0A074KXP0_9BACT</name>
<comment type="function">
    <text evidence="6">Catalyzes the transfer of a ribosyl phosphate group from 5-phosphoribose 1-diphosphate to orotate, leading to the formation of orotidine monophosphate (OMP).</text>
</comment>
<dbReference type="GO" id="GO:0044205">
    <property type="term" value="P:'de novo' UMP biosynthetic process"/>
    <property type="evidence" value="ECO:0007669"/>
    <property type="project" value="UniProtKB-UniRule"/>
</dbReference>
<evidence type="ECO:0000313" key="8">
    <source>
        <dbReference type="EMBL" id="KEO74741.1"/>
    </source>
</evidence>
<dbReference type="EMBL" id="JMIH01000014">
    <property type="protein sequence ID" value="KEO74741.1"/>
    <property type="molecule type" value="Genomic_DNA"/>
</dbReference>
<keyword evidence="3 6" id="KW-0328">Glycosyltransferase</keyword>
<dbReference type="SUPFAM" id="SSF53271">
    <property type="entry name" value="PRTase-like"/>
    <property type="match status" value="1"/>
</dbReference>
<comment type="caution">
    <text evidence="8">The sequence shown here is derived from an EMBL/GenBank/DDBJ whole genome shotgun (WGS) entry which is preliminary data.</text>
</comment>
<dbReference type="HAMAP" id="MF_01208">
    <property type="entry name" value="PyrE"/>
    <property type="match status" value="1"/>
</dbReference>
<evidence type="ECO:0000256" key="5">
    <source>
        <dbReference type="ARBA" id="ARBA00022975"/>
    </source>
</evidence>
<feature type="binding site" description="in other chain" evidence="6">
    <location>
        <begin position="127"/>
        <end position="135"/>
    </location>
    <ligand>
        <name>5-phospho-alpha-D-ribose 1-diphosphate</name>
        <dbReference type="ChEBI" id="CHEBI:58017"/>
        <note>ligand shared between dimeric partners</note>
    </ligand>
</feature>
<sequence length="215" mass="23246">MDISEKNTAALVAQKLLEIKAIRLQPENPFTWASGWKSPIYCDNRLSLSYPEIRTYIKNELALAISDNFPGVASIAGVATAGIPQGALLADTLGLPFIYVRSKPKGHGMENMIEGKVSPGQKVVVVEDLVSTGGSSLKAVDDLKKAGFDVLGMVAIFTYGFDLAKENFARAGVKLVCLSDYASLLPLAVAYDYVSENDLSTLEKWRSNPSTWSPL</sequence>
<feature type="binding site" evidence="6">
    <location>
        <position position="107"/>
    </location>
    <ligand>
        <name>5-phospho-alpha-D-ribose 1-diphosphate</name>
        <dbReference type="ChEBI" id="CHEBI:58017"/>
        <note>ligand shared between dimeric partners</note>
    </ligand>
</feature>
<dbReference type="PANTHER" id="PTHR19278:SF9">
    <property type="entry name" value="URIDINE 5'-MONOPHOSPHATE SYNTHASE"/>
    <property type="match status" value="1"/>
</dbReference>
<dbReference type="GO" id="GO:0000287">
    <property type="term" value="F:magnesium ion binding"/>
    <property type="evidence" value="ECO:0007669"/>
    <property type="project" value="UniProtKB-UniRule"/>
</dbReference>
<accession>A0A074KXP0</accession>
<comment type="cofactor">
    <cofactor evidence="6">
        <name>Mg(2+)</name>
        <dbReference type="ChEBI" id="CHEBI:18420"/>
    </cofactor>
</comment>
<feature type="binding site" evidence="6">
    <location>
        <position position="131"/>
    </location>
    <ligand>
        <name>orotate</name>
        <dbReference type="ChEBI" id="CHEBI:30839"/>
    </ligand>
</feature>
<evidence type="ECO:0000256" key="4">
    <source>
        <dbReference type="ARBA" id="ARBA00022679"/>
    </source>
</evidence>
<dbReference type="Pfam" id="PF00156">
    <property type="entry name" value="Pribosyltran"/>
    <property type="match status" value="1"/>
</dbReference>
<keyword evidence="4 6" id="KW-0808">Transferase</keyword>
<dbReference type="RefSeq" id="WP_035070919.1">
    <property type="nucleotide sequence ID" value="NZ_JMIH01000014.1"/>
</dbReference>
<dbReference type="PANTHER" id="PTHR19278">
    <property type="entry name" value="OROTATE PHOSPHORIBOSYLTRANSFERASE"/>
    <property type="match status" value="1"/>
</dbReference>
<feature type="binding site" evidence="6">
    <location>
        <position position="105"/>
    </location>
    <ligand>
        <name>5-phospho-alpha-D-ribose 1-diphosphate</name>
        <dbReference type="ChEBI" id="CHEBI:58017"/>
        <note>ligand shared between dimeric partners</note>
    </ligand>
</feature>
<dbReference type="GO" id="GO:0004588">
    <property type="term" value="F:orotate phosphoribosyltransferase activity"/>
    <property type="evidence" value="ECO:0007669"/>
    <property type="project" value="UniProtKB-UniRule"/>
</dbReference>
<dbReference type="Proteomes" id="UP000027821">
    <property type="component" value="Unassembled WGS sequence"/>
</dbReference>
<dbReference type="STRING" id="1048983.EL17_03425"/>
<dbReference type="UniPathway" id="UPA00070">
    <property type="reaction ID" value="UER00119"/>
</dbReference>
<dbReference type="CDD" id="cd06223">
    <property type="entry name" value="PRTases_typeI"/>
    <property type="match status" value="1"/>
</dbReference>
<organism evidence="8 9">
    <name type="scientific">Anditalea andensis</name>
    <dbReference type="NCBI Taxonomy" id="1048983"/>
    <lineage>
        <taxon>Bacteria</taxon>
        <taxon>Pseudomonadati</taxon>
        <taxon>Bacteroidota</taxon>
        <taxon>Cytophagia</taxon>
        <taxon>Cytophagales</taxon>
        <taxon>Cytophagaceae</taxon>
        <taxon>Anditalea</taxon>
    </lineage>
</organism>
<comment type="pathway">
    <text evidence="1 6">Pyrimidine metabolism; UMP biosynthesis via de novo pathway; UMP from orotate: step 1/2.</text>
</comment>
<evidence type="ECO:0000256" key="1">
    <source>
        <dbReference type="ARBA" id="ARBA00004889"/>
    </source>
</evidence>
<feature type="binding site" evidence="6">
    <location>
        <position position="101"/>
    </location>
    <ligand>
        <name>5-phospho-alpha-D-ribose 1-diphosphate</name>
        <dbReference type="ChEBI" id="CHEBI:58017"/>
        <note>ligand shared between dimeric partners</note>
    </ligand>
</feature>
<dbReference type="AlphaFoldDB" id="A0A074KXP0"/>
<dbReference type="NCBIfam" id="TIGR00336">
    <property type="entry name" value="pyrE"/>
    <property type="match status" value="1"/>
</dbReference>
<dbReference type="InterPro" id="IPR029057">
    <property type="entry name" value="PRTase-like"/>
</dbReference>
<comment type="caution">
    <text evidence="6">Lacks conserved residue(s) required for the propagation of feature annotation.</text>
</comment>
<comment type="subunit">
    <text evidence="6">Homodimer.</text>
</comment>
<evidence type="ECO:0000256" key="6">
    <source>
        <dbReference type="HAMAP-Rule" id="MF_01208"/>
    </source>
</evidence>
<dbReference type="eggNOG" id="COG0461">
    <property type="taxonomic scope" value="Bacteria"/>
</dbReference>
<dbReference type="InterPro" id="IPR000836">
    <property type="entry name" value="PRTase_dom"/>
</dbReference>
<proteinExistence type="inferred from homology"/>
<keyword evidence="6" id="KW-0460">Magnesium</keyword>
<dbReference type="InterPro" id="IPR023031">
    <property type="entry name" value="OPRT"/>
</dbReference>
<evidence type="ECO:0000313" key="9">
    <source>
        <dbReference type="Proteomes" id="UP000027821"/>
    </source>
</evidence>
<dbReference type="Gene3D" id="3.40.50.2020">
    <property type="match status" value="1"/>
</dbReference>